<accession>A0A0D0GUZ2</accession>
<dbReference type="STRING" id="1503925.TH53_04785"/>
<comment type="caution">
    <text evidence="2">The sequence shown here is derived from an EMBL/GenBank/DDBJ whole genome shotgun (WGS) entry which is preliminary data.</text>
</comment>
<keyword evidence="1" id="KW-0732">Signal</keyword>
<dbReference type="OrthoDB" id="9759749at2"/>
<dbReference type="Pfam" id="PF02585">
    <property type="entry name" value="PIG-L"/>
    <property type="match status" value="1"/>
</dbReference>
<dbReference type="InterPro" id="IPR003737">
    <property type="entry name" value="GlcNAc_PI_deacetylase-related"/>
</dbReference>
<dbReference type="RefSeq" id="WP_041878920.1">
    <property type="nucleotide sequence ID" value="NZ_CP157278.1"/>
</dbReference>
<dbReference type="InterPro" id="IPR029062">
    <property type="entry name" value="Class_I_gatase-like"/>
</dbReference>
<dbReference type="Gene3D" id="3.40.50.10320">
    <property type="entry name" value="LmbE-like"/>
    <property type="match status" value="1"/>
</dbReference>
<name>A0A0D0GUZ2_9SPHI</name>
<evidence type="ECO:0000313" key="2">
    <source>
        <dbReference type="EMBL" id="KIO78236.1"/>
    </source>
</evidence>
<dbReference type="PANTHER" id="PTHR12993">
    <property type="entry name" value="N-ACETYLGLUCOSAMINYL-PHOSPHATIDYLINOSITOL DE-N-ACETYLASE-RELATED"/>
    <property type="match status" value="1"/>
</dbReference>
<dbReference type="GO" id="GO:0016811">
    <property type="term" value="F:hydrolase activity, acting on carbon-nitrogen (but not peptide) bonds, in linear amides"/>
    <property type="evidence" value="ECO:0007669"/>
    <property type="project" value="TreeGrafter"/>
</dbReference>
<dbReference type="PANTHER" id="PTHR12993:SF30">
    <property type="entry name" value="N-ACETYL-ALPHA-D-GLUCOSAMINYL L-MALATE DEACETYLASE 1"/>
    <property type="match status" value="1"/>
</dbReference>
<evidence type="ECO:0000256" key="1">
    <source>
        <dbReference type="SAM" id="SignalP"/>
    </source>
</evidence>
<feature type="signal peptide" evidence="1">
    <location>
        <begin position="1"/>
        <end position="20"/>
    </location>
</feature>
<dbReference type="EMBL" id="JXRA01000018">
    <property type="protein sequence ID" value="KIO78236.1"/>
    <property type="molecule type" value="Genomic_DNA"/>
</dbReference>
<sequence length="813" mass="90516">MKCRLSILCLLSLAPFFSYAQQAELNAAEIRQGLAGLNVTGSVLYIAAHPDDENTRLLAYLAKERKVRTGYLSLTRGDGGQNLIGTEQGELLGLIRTQELLAARRTDGAEQFFTRANDFGFSKNSAESFKIWNKDQILSDVVWVIRKFQPDIIITRFPEDARAGHGHHAASAILAREAFTAAADPKRFPEQLKQVKIWQAKRIVWNTFNFGSTNTTADDQLKIDVGVFNPLLGKGYGEIAAESRSNHKSQGFGSAKQRGSAIEFFSPVGGQTAKTDLFDGINLNLDRNKGTEKAQQLLNEINAEYDPADPSKSINALLRLREEVKNLPFKHRQLDELILACAGIWIEATVPEPSYAITDSIPVTINAISRVRKYFPVRISLEELNPDHIQELIPDRMVSQHIKIAARQFGLTQPYWLEKKHPIGSYIIDSLANLSLPEAPAPHAGVFRVLFGNQYIEVTRPLVYKHTDPVKGELYQPLVIAPPVTATLADHSFVFTNNQSKTITVQLKNFKALAKGILQPHVPAGWKVSPEKVDFNLQRKLEEQNVEFVVTPGGEIEEGQFSLSLQVDGRSYQKGLKVIGYDHIPVQTLFPEAEARVERVDLKFAGKKIGYIAGAGDLIPESLTQIGYQVTRLNEKQIISGDLSGYDAIITGVRLYNINEQIKLMQPKLMDYVKNGGVLLVQYNVNSPLQLADIGPYPFQLSRDRVTEEDAKVNFLNPDHPVLNFPNQITVRDFDGWIQERGLYFATGIDQHYATVLQMNDTGEAASNGSLLVTGYGKGKFVYTSLAFFRELPAGVPGAYRLFVNLISKNTVH</sequence>
<dbReference type="AlphaFoldDB" id="A0A0D0GUZ2"/>
<reference evidence="2 3" key="1">
    <citation type="submission" date="2015-01" db="EMBL/GenBank/DDBJ databases">
        <title>Draft genome sequence of Pedobacter sp. NL19 isolated from sludge of an effluent treatment pond in an abandoned uranium mine.</title>
        <authorList>
            <person name="Santos T."/>
            <person name="Caetano T."/>
            <person name="Covas C."/>
            <person name="Cruz A."/>
            <person name="Mendo S."/>
        </authorList>
    </citation>
    <scope>NUCLEOTIDE SEQUENCE [LARGE SCALE GENOMIC DNA]</scope>
    <source>
        <strain evidence="2 3">NL19</strain>
    </source>
</reference>
<evidence type="ECO:0000313" key="3">
    <source>
        <dbReference type="Proteomes" id="UP000032049"/>
    </source>
</evidence>
<dbReference type="SUPFAM" id="SSF102588">
    <property type="entry name" value="LmbE-like"/>
    <property type="match status" value="1"/>
</dbReference>
<proteinExistence type="predicted"/>
<gene>
    <name evidence="2" type="ORF">TH53_04785</name>
</gene>
<dbReference type="InterPro" id="IPR024078">
    <property type="entry name" value="LmbE-like_dom_sf"/>
</dbReference>
<protein>
    <submittedName>
        <fullName evidence="2">LmbE family protein</fullName>
    </submittedName>
</protein>
<keyword evidence="3" id="KW-1185">Reference proteome</keyword>
<dbReference type="Proteomes" id="UP000032049">
    <property type="component" value="Unassembled WGS sequence"/>
</dbReference>
<feature type="chain" id="PRO_5002222795" evidence="1">
    <location>
        <begin position="21"/>
        <end position="813"/>
    </location>
</feature>
<organism evidence="2 3">
    <name type="scientific">Pedobacter lusitanus</name>
    <dbReference type="NCBI Taxonomy" id="1503925"/>
    <lineage>
        <taxon>Bacteria</taxon>
        <taxon>Pseudomonadati</taxon>
        <taxon>Bacteroidota</taxon>
        <taxon>Sphingobacteriia</taxon>
        <taxon>Sphingobacteriales</taxon>
        <taxon>Sphingobacteriaceae</taxon>
        <taxon>Pedobacter</taxon>
    </lineage>
</organism>
<dbReference type="SUPFAM" id="SSF52317">
    <property type="entry name" value="Class I glutamine amidotransferase-like"/>
    <property type="match status" value="1"/>
</dbReference>